<dbReference type="AlphaFoldDB" id="A0A0D2IX59"/>
<dbReference type="Proteomes" id="UP000054498">
    <property type="component" value="Unassembled WGS sequence"/>
</dbReference>
<evidence type="ECO:0000313" key="3">
    <source>
        <dbReference type="Proteomes" id="UP000054498"/>
    </source>
</evidence>
<proteinExistence type="predicted"/>
<dbReference type="PANTHER" id="PTHR47687">
    <property type="entry name" value="G8 DOMAIN-CONTAINING PROTEIN DDB_G0288475-RELATED"/>
    <property type="match status" value="1"/>
</dbReference>
<accession>A0A0D2IX59</accession>
<evidence type="ECO:0000259" key="1">
    <source>
        <dbReference type="Pfam" id="PF24606"/>
    </source>
</evidence>
<sequence length="278" mass="30578">MGYYLEDGVEERNVLERNLAAYIHPINTAGSGGGQQGTDRWASPTFFDPSDAGASGFYALNAYNSWIDNAASGGFAGFTFPNAPRAIKDHKDIKRPDGFPFNPSQRPLIAFRGNTAHSSGYQWEHGSCVYFGGFLIYRNSGGTPTLFYNNGRGSIQADYLCPDPNWPASDAANAGKDCWVGAARSTMSEDGSQPAFLKLEDTVTALCNVGVNSWGDRMEMARLQAYDVTKGAAFLGDSWLSDSIFKINTTNSENGWSQWPWTDYTKYWEAPPIKGFEW</sequence>
<gene>
    <name evidence="2" type="ORF">MNEG_15416</name>
</gene>
<dbReference type="OrthoDB" id="2016282at2759"/>
<evidence type="ECO:0000313" key="2">
    <source>
        <dbReference type="EMBL" id="KIY92547.1"/>
    </source>
</evidence>
<protein>
    <recommendedName>
        <fullName evidence="1">CEMIP beta-helix domain-containing protein</fullName>
    </recommendedName>
</protein>
<dbReference type="InterPro" id="IPR055401">
    <property type="entry name" value="CEMIP_beta-hel_dom"/>
</dbReference>
<feature type="domain" description="CEMIP beta-helix" evidence="1">
    <location>
        <begin position="2"/>
        <end position="119"/>
    </location>
</feature>
<dbReference type="PANTHER" id="PTHR47687:SF4">
    <property type="entry name" value="G8 DOMAIN-CONTAINING PROTEIN DDB_G0286311-RELATED"/>
    <property type="match status" value="1"/>
</dbReference>
<name>A0A0D2IX59_9CHLO</name>
<dbReference type="InterPro" id="IPR052334">
    <property type="entry name" value="G8_domain-comF-like"/>
</dbReference>
<organism evidence="2 3">
    <name type="scientific">Monoraphidium neglectum</name>
    <dbReference type="NCBI Taxonomy" id="145388"/>
    <lineage>
        <taxon>Eukaryota</taxon>
        <taxon>Viridiplantae</taxon>
        <taxon>Chlorophyta</taxon>
        <taxon>core chlorophytes</taxon>
        <taxon>Chlorophyceae</taxon>
        <taxon>CS clade</taxon>
        <taxon>Sphaeropleales</taxon>
        <taxon>Selenastraceae</taxon>
        <taxon>Monoraphidium</taxon>
    </lineage>
</organism>
<dbReference type="RefSeq" id="XP_013891567.1">
    <property type="nucleotide sequence ID" value="XM_014036113.1"/>
</dbReference>
<dbReference type="Pfam" id="PF24606">
    <property type="entry name" value="CEMIP_beta-hel"/>
    <property type="match status" value="1"/>
</dbReference>
<reference evidence="2 3" key="1">
    <citation type="journal article" date="2013" name="BMC Genomics">
        <title>Reconstruction of the lipid metabolism for the microalga Monoraphidium neglectum from its genome sequence reveals characteristics suitable for biofuel production.</title>
        <authorList>
            <person name="Bogen C."/>
            <person name="Al-Dilaimi A."/>
            <person name="Albersmeier A."/>
            <person name="Wichmann J."/>
            <person name="Grundmann M."/>
            <person name="Rupp O."/>
            <person name="Lauersen K.J."/>
            <person name="Blifernez-Klassen O."/>
            <person name="Kalinowski J."/>
            <person name="Goesmann A."/>
            <person name="Mussgnug J.H."/>
            <person name="Kruse O."/>
        </authorList>
    </citation>
    <scope>NUCLEOTIDE SEQUENCE [LARGE SCALE GENOMIC DNA]</scope>
    <source>
        <strain evidence="2 3">SAG 48.87</strain>
    </source>
</reference>
<dbReference type="KEGG" id="mng:MNEG_15416"/>
<dbReference type="EMBL" id="KK105524">
    <property type="protein sequence ID" value="KIY92547.1"/>
    <property type="molecule type" value="Genomic_DNA"/>
</dbReference>
<dbReference type="GeneID" id="25733075"/>
<keyword evidence="3" id="KW-1185">Reference proteome</keyword>